<keyword evidence="1" id="KW-0175">Coiled coil</keyword>
<dbReference type="Proteomes" id="UP000886689">
    <property type="component" value="Unassembled WGS sequence"/>
</dbReference>
<proteinExistence type="predicted"/>
<evidence type="ECO:0000256" key="2">
    <source>
        <dbReference type="SAM" id="MobiDB-lite"/>
    </source>
</evidence>
<evidence type="ECO:0000313" key="5">
    <source>
        <dbReference type="Proteomes" id="UP000886689"/>
    </source>
</evidence>
<dbReference type="EMBL" id="JADJUC010000003">
    <property type="protein sequence ID" value="MBK8523457.1"/>
    <property type="molecule type" value="Genomic_DNA"/>
</dbReference>
<organism evidence="4 5">
    <name type="scientific">Candidatus Proximibacter danicus</name>
    <dbReference type="NCBI Taxonomy" id="2954365"/>
    <lineage>
        <taxon>Bacteria</taxon>
        <taxon>Pseudomonadati</taxon>
        <taxon>Pseudomonadota</taxon>
        <taxon>Betaproteobacteria</taxon>
        <taxon>Candidatus Proximibacter</taxon>
    </lineage>
</organism>
<keyword evidence="3" id="KW-0812">Transmembrane</keyword>
<evidence type="ECO:0000256" key="3">
    <source>
        <dbReference type="SAM" id="Phobius"/>
    </source>
</evidence>
<evidence type="ECO:0000313" key="4">
    <source>
        <dbReference type="EMBL" id="MBK8523457.1"/>
    </source>
</evidence>
<name>A0A9D7K2H1_9PROT</name>
<protein>
    <submittedName>
        <fullName evidence="4">DUF2802 domain-containing protein</fullName>
    </submittedName>
</protein>
<accession>A0A9D7K2H1</accession>
<keyword evidence="3" id="KW-0472">Membrane</keyword>
<keyword evidence="3" id="KW-1133">Transmembrane helix</keyword>
<feature type="transmembrane region" description="Helical" evidence="3">
    <location>
        <begin position="6"/>
        <end position="27"/>
    </location>
</feature>
<feature type="compositionally biased region" description="Low complexity" evidence="2">
    <location>
        <begin position="41"/>
        <end position="51"/>
    </location>
</feature>
<reference evidence="4" key="1">
    <citation type="submission" date="2020-10" db="EMBL/GenBank/DDBJ databases">
        <title>Connecting structure to function with the recovery of over 1000 high-quality activated sludge metagenome-assembled genomes encoding full-length rRNA genes using long-read sequencing.</title>
        <authorList>
            <person name="Singleton C.M."/>
            <person name="Petriglieri F."/>
            <person name="Kristensen J.M."/>
            <person name="Kirkegaard R.H."/>
            <person name="Michaelsen T.Y."/>
            <person name="Andersen M.H."/>
            <person name="Karst S.M."/>
            <person name="Dueholm M.S."/>
            <person name="Nielsen P.H."/>
            <person name="Albertsen M."/>
        </authorList>
    </citation>
    <scope>NUCLEOTIDE SEQUENCE</scope>
    <source>
        <strain evidence="4">Hirt_18-Q3-R61-65_BATAC.395</strain>
    </source>
</reference>
<dbReference type="AlphaFoldDB" id="A0A9D7K2H1"/>
<dbReference type="InterPro" id="IPR021244">
    <property type="entry name" value="DUF2802"/>
</dbReference>
<evidence type="ECO:0000256" key="1">
    <source>
        <dbReference type="SAM" id="Coils"/>
    </source>
</evidence>
<sequence length="190" mass="20521">MNLEDLAFGWREALLGAVALLVLYAVLAYRRLHLLKKGATSPALPESAASPLPEPVAENDEASPATTHVEASFPWNEPPDPPEPAEPAEAALLVDNRLRAAEAEITTLRGEVAALGEELAELRDEVKRRVERVQASQHVAPIYGDAMQMAVAGYDAAAIAERCGVARAEAELVVALIRNREGNEPTMRER</sequence>
<feature type="compositionally biased region" description="Pro residues" evidence="2">
    <location>
        <begin position="76"/>
        <end position="85"/>
    </location>
</feature>
<feature type="region of interest" description="Disordered" evidence="2">
    <location>
        <begin position="40"/>
        <end position="87"/>
    </location>
</feature>
<gene>
    <name evidence="4" type="ORF">IPL58_04610</name>
</gene>
<feature type="coiled-coil region" evidence="1">
    <location>
        <begin position="98"/>
        <end position="132"/>
    </location>
</feature>
<dbReference type="Pfam" id="PF10975">
    <property type="entry name" value="DUF2802"/>
    <property type="match status" value="1"/>
</dbReference>
<comment type="caution">
    <text evidence="4">The sequence shown here is derived from an EMBL/GenBank/DDBJ whole genome shotgun (WGS) entry which is preliminary data.</text>
</comment>